<keyword evidence="4" id="KW-0472">Membrane</keyword>
<evidence type="ECO:0000256" key="3">
    <source>
        <dbReference type="PROSITE-ProRule" id="PRU00339"/>
    </source>
</evidence>
<accession>A0A953I2V6</accession>
<organism evidence="5 6">
    <name type="scientific">Symbiobacterium thermophilum</name>
    <dbReference type="NCBI Taxonomy" id="2734"/>
    <lineage>
        <taxon>Bacteria</taxon>
        <taxon>Bacillati</taxon>
        <taxon>Bacillota</taxon>
        <taxon>Clostridia</taxon>
        <taxon>Eubacteriales</taxon>
        <taxon>Symbiobacteriaceae</taxon>
        <taxon>Symbiobacterium</taxon>
    </lineage>
</organism>
<dbReference type="EMBL" id="PIUK01000047">
    <property type="protein sequence ID" value="MBY6275922.1"/>
    <property type="molecule type" value="Genomic_DNA"/>
</dbReference>
<dbReference type="InterPro" id="IPR011990">
    <property type="entry name" value="TPR-like_helical_dom_sf"/>
</dbReference>
<keyword evidence="4" id="KW-1133">Transmembrane helix</keyword>
<dbReference type="Pfam" id="PF13414">
    <property type="entry name" value="TPR_11"/>
    <property type="match status" value="1"/>
</dbReference>
<evidence type="ECO:0000256" key="2">
    <source>
        <dbReference type="ARBA" id="ARBA00022803"/>
    </source>
</evidence>
<dbReference type="Gene3D" id="1.25.40.10">
    <property type="entry name" value="Tetratricopeptide repeat domain"/>
    <property type="match status" value="2"/>
</dbReference>
<dbReference type="PANTHER" id="PTHR44858">
    <property type="entry name" value="TETRATRICOPEPTIDE REPEAT PROTEIN 6"/>
    <property type="match status" value="1"/>
</dbReference>
<feature type="repeat" description="TPR" evidence="3">
    <location>
        <begin position="95"/>
        <end position="128"/>
    </location>
</feature>
<keyword evidence="1" id="KW-0677">Repeat</keyword>
<dbReference type="PROSITE" id="PS50293">
    <property type="entry name" value="TPR_REGION"/>
    <property type="match status" value="1"/>
</dbReference>
<protein>
    <recommendedName>
        <fullName evidence="7">Tetratricopeptide repeat protein</fullName>
    </recommendedName>
</protein>
<keyword evidence="2 3" id="KW-0802">TPR repeat</keyword>
<dbReference type="AlphaFoldDB" id="A0A953I2V6"/>
<evidence type="ECO:0000256" key="1">
    <source>
        <dbReference type="ARBA" id="ARBA00022737"/>
    </source>
</evidence>
<keyword evidence="4" id="KW-0812">Transmembrane</keyword>
<dbReference type="InterPro" id="IPR050498">
    <property type="entry name" value="Ycf3"/>
</dbReference>
<dbReference type="SMART" id="SM00028">
    <property type="entry name" value="TPR"/>
    <property type="match status" value="4"/>
</dbReference>
<evidence type="ECO:0008006" key="7">
    <source>
        <dbReference type="Google" id="ProtNLM"/>
    </source>
</evidence>
<dbReference type="InterPro" id="IPR019734">
    <property type="entry name" value="TPR_rpt"/>
</dbReference>
<evidence type="ECO:0000313" key="5">
    <source>
        <dbReference type="EMBL" id="MBY6275922.1"/>
    </source>
</evidence>
<dbReference type="Pfam" id="PF13432">
    <property type="entry name" value="TPR_16"/>
    <property type="match status" value="1"/>
</dbReference>
<evidence type="ECO:0000256" key="4">
    <source>
        <dbReference type="SAM" id="Phobius"/>
    </source>
</evidence>
<dbReference type="SUPFAM" id="SSF48452">
    <property type="entry name" value="TPR-like"/>
    <property type="match status" value="1"/>
</dbReference>
<comment type="caution">
    <text evidence="5">The sequence shown here is derived from an EMBL/GenBank/DDBJ whole genome shotgun (WGS) entry which is preliminary data.</text>
</comment>
<evidence type="ECO:0000313" key="6">
    <source>
        <dbReference type="Proteomes" id="UP000732377"/>
    </source>
</evidence>
<feature type="repeat" description="TPR" evidence="3">
    <location>
        <begin position="129"/>
        <end position="162"/>
    </location>
</feature>
<dbReference type="PANTHER" id="PTHR44858:SF1">
    <property type="entry name" value="UDP-N-ACETYLGLUCOSAMINE--PEPTIDE N-ACETYLGLUCOSAMINYLTRANSFERASE SPINDLY-RELATED"/>
    <property type="match status" value="1"/>
</dbReference>
<dbReference type="PROSITE" id="PS50005">
    <property type="entry name" value="TPR"/>
    <property type="match status" value="2"/>
</dbReference>
<name>A0A953I2V6_SYMTR</name>
<reference evidence="5" key="1">
    <citation type="submission" date="2017-11" db="EMBL/GenBank/DDBJ databases">
        <title>Three new genomes from thermophilic consortium.</title>
        <authorList>
            <person name="Quaggio R."/>
            <person name="Amgarten D."/>
            <person name="Setubal J.C."/>
        </authorList>
    </citation>
    <scope>NUCLEOTIDE SEQUENCE</scope>
    <source>
        <strain evidence="5">ZCTH01-B2</strain>
    </source>
</reference>
<sequence length="236" mass="26486">MNARLPRRRGCAPCGQVATLTQVPSLQLRSLGPWYREVYCNAWQPMCSQQPQEALMEHDERSAILKEADDLYARGNLEEALERYRRVLAEDETVAWAHSRTGAILAQLGDLDAAEVHLRRAIELDPKLPQAYSNLGNLDYSRGAYEAALEKYKKAVELDPDNPTFYENLHAAYKRLGKVYEAVEAIKKAQRLKRSQFRQEAGQDMANMSGSLKRRLGCLPTGVLLALAVLGLAICL</sequence>
<dbReference type="Proteomes" id="UP000732377">
    <property type="component" value="Unassembled WGS sequence"/>
</dbReference>
<feature type="transmembrane region" description="Helical" evidence="4">
    <location>
        <begin position="216"/>
        <end position="234"/>
    </location>
</feature>
<gene>
    <name evidence="5" type="ORF">CWE10_06805</name>
</gene>
<proteinExistence type="predicted"/>